<dbReference type="InterPro" id="IPR003660">
    <property type="entry name" value="HAMP_dom"/>
</dbReference>
<dbReference type="PRINTS" id="PR00344">
    <property type="entry name" value="BCTRLSENSOR"/>
</dbReference>
<evidence type="ECO:0000256" key="9">
    <source>
        <dbReference type="ARBA" id="ARBA00022840"/>
    </source>
</evidence>
<dbReference type="CDD" id="cd00082">
    <property type="entry name" value="HisKA"/>
    <property type="match status" value="1"/>
</dbReference>
<dbReference type="InterPro" id="IPR005467">
    <property type="entry name" value="His_kinase_dom"/>
</dbReference>
<proteinExistence type="predicted"/>
<dbReference type="SUPFAM" id="SSF47384">
    <property type="entry name" value="Homodimeric domain of signal transducing histidine kinase"/>
    <property type="match status" value="1"/>
</dbReference>
<keyword evidence="7" id="KW-0547">Nucleotide-binding</keyword>
<protein>
    <recommendedName>
        <fullName evidence="3">histidine kinase</fullName>
        <ecNumber evidence="3">2.7.13.3</ecNumber>
    </recommendedName>
</protein>
<dbReference type="EMBL" id="CP100390">
    <property type="protein sequence ID" value="UZE95260.1"/>
    <property type="molecule type" value="Genomic_DNA"/>
</dbReference>
<evidence type="ECO:0000256" key="10">
    <source>
        <dbReference type="SAM" id="Phobius"/>
    </source>
</evidence>
<dbReference type="PROSITE" id="PS50885">
    <property type="entry name" value="HAMP"/>
    <property type="match status" value="1"/>
</dbReference>
<keyword evidence="10" id="KW-0472">Membrane</keyword>
<keyword evidence="14" id="KW-1185">Reference proteome</keyword>
<feature type="transmembrane region" description="Helical" evidence="10">
    <location>
        <begin position="229"/>
        <end position="253"/>
    </location>
</feature>
<dbReference type="Pfam" id="PF00672">
    <property type="entry name" value="HAMP"/>
    <property type="match status" value="1"/>
</dbReference>
<dbReference type="SUPFAM" id="SSF158472">
    <property type="entry name" value="HAMP domain-like"/>
    <property type="match status" value="1"/>
</dbReference>
<dbReference type="PROSITE" id="PS50109">
    <property type="entry name" value="HIS_KIN"/>
    <property type="match status" value="1"/>
</dbReference>
<keyword evidence="9 13" id="KW-0067">ATP-binding</keyword>
<dbReference type="SUPFAM" id="SSF55874">
    <property type="entry name" value="ATPase domain of HSP90 chaperone/DNA topoisomerase II/histidine kinase"/>
    <property type="match status" value="1"/>
</dbReference>
<evidence type="ECO:0000313" key="14">
    <source>
        <dbReference type="Proteomes" id="UP001163739"/>
    </source>
</evidence>
<keyword evidence="6" id="KW-0808">Transferase</keyword>
<evidence type="ECO:0000256" key="7">
    <source>
        <dbReference type="ARBA" id="ARBA00022741"/>
    </source>
</evidence>
<evidence type="ECO:0000313" key="13">
    <source>
        <dbReference type="EMBL" id="UZE95260.1"/>
    </source>
</evidence>
<dbReference type="InterPro" id="IPR003661">
    <property type="entry name" value="HisK_dim/P_dom"/>
</dbReference>
<dbReference type="RefSeq" id="WP_265046750.1">
    <property type="nucleotide sequence ID" value="NZ_CP100390.1"/>
</dbReference>
<dbReference type="GO" id="GO:0005524">
    <property type="term" value="F:ATP binding"/>
    <property type="evidence" value="ECO:0007669"/>
    <property type="project" value="UniProtKB-KW"/>
</dbReference>
<evidence type="ECO:0000256" key="5">
    <source>
        <dbReference type="ARBA" id="ARBA00022553"/>
    </source>
</evidence>
<feature type="domain" description="HAMP" evidence="12">
    <location>
        <begin position="254"/>
        <end position="306"/>
    </location>
</feature>
<evidence type="ECO:0000256" key="2">
    <source>
        <dbReference type="ARBA" id="ARBA00004651"/>
    </source>
</evidence>
<keyword evidence="8" id="KW-0418">Kinase</keyword>
<dbReference type="PANTHER" id="PTHR44936">
    <property type="entry name" value="SENSOR PROTEIN CREC"/>
    <property type="match status" value="1"/>
</dbReference>
<dbReference type="InterPro" id="IPR003594">
    <property type="entry name" value="HATPase_dom"/>
</dbReference>
<comment type="catalytic activity">
    <reaction evidence="1">
        <text>ATP + protein L-histidine = ADP + protein N-phospho-L-histidine.</text>
        <dbReference type="EC" id="2.7.13.3"/>
    </reaction>
</comment>
<evidence type="ECO:0000256" key="6">
    <source>
        <dbReference type="ARBA" id="ARBA00022679"/>
    </source>
</evidence>
<name>A0ABY6MZP4_9ALTE</name>
<dbReference type="Pfam" id="PF02518">
    <property type="entry name" value="HATPase_c"/>
    <property type="match status" value="1"/>
</dbReference>
<evidence type="ECO:0000256" key="3">
    <source>
        <dbReference type="ARBA" id="ARBA00012438"/>
    </source>
</evidence>
<dbReference type="InterPro" id="IPR036890">
    <property type="entry name" value="HATPase_C_sf"/>
</dbReference>
<dbReference type="Pfam" id="PF00512">
    <property type="entry name" value="HisKA"/>
    <property type="match status" value="1"/>
</dbReference>
<keyword evidence="10" id="KW-1133">Transmembrane helix</keyword>
<evidence type="ECO:0000259" key="12">
    <source>
        <dbReference type="PROSITE" id="PS50885"/>
    </source>
</evidence>
<evidence type="ECO:0000256" key="1">
    <source>
        <dbReference type="ARBA" id="ARBA00000085"/>
    </source>
</evidence>
<dbReference type="InterPro" id="IPR036097">
    <property type="entry name" value="HisK_dim/P_sf"/>
</dbReference>
<dbReference type="InterPro" id="IPR050980">
    <property type="entry name" value="2C_sensor_his_kinase"/>
</dbReference>
<gene>
    <name evidence="13" type="ORF">NKI27_14480</name>
</gene>
<organism evidence="13 14">
    <name type="scientific">Alkalimarinus alittae</name>
    <dbReference type="NCBI Taxonomy" id="2961619"/>
    <lineage>
        <taxon>Bacteria</taxon>
        <taxon>Pseudomonadati</taxon>
        <taxon>Pseudomonadota</taxon>
        <taxon>Gammaproteobacteria</taxon>
        <taxon>Alteromonadales</taxon>
        <taxon>Alteromonadaceae</taxon>
        <taxon>Alkalimarinus</taxon>
    </lineage>
</organism>
<comment type="subcellular location">
    <subcellularLocation>
        <location evidence="2">Cell membrane</location>
        <topology evidence="2">Multi-pass membrane protein</topology>
    </subcellularLocation>
</comment>
<dbReference type="Proteomes" id="UP001163739">
    <property type="component" value="Chromosome"/>
</dbReference>
<dbReference type="InterPro" id="IPR004358">
    <property type="entry name" value="Sig_transdc_His_kin-like_C"/>
</dbReference>
<dbReference type="Gene3D" id="3.30.565.10">
    <property type="entry name" value="Histidine kinase-like ATPase, C-terminal domain"/>
    <property type="match status" value="1"/>
</dbReference>
<dbReference type="SMART" id="SM00388">
    <property type="entry name" value="HisKA"/>
    <property type="match status" value="1"/>
</dbReference>
<keyword evidence="10" id="KW-0812">Transmembrane</keyword>
<dbReference type="SMART" id="SM00387">
    <property type="entry name" value="HATPase_c"/>
    <property type="match status" value="1"/>
</dbReference>
<evidence type="ECO:0000259" key="11">
    <source>
        <dbReference type="PROSITE" id="PS50109"/>
    </source>
</evidence>
<accession>A0ABY6MZP4</accession>
<dbReference type="SMART" id="SM00304">
    <property type="entry name" value="HAMP"/>
    <property type="match status" value="1"/>
</dbReference>
<feature type="transmembrane region" description="Helical" evidence="10">
    <location>
        <begin position="12"/>
        <end position="30"/>
    </location>
</feature>
<sequence length="532" mass="59480">MNRLFLRVYGGLLLALMVVGLFSVFIYTSINLVRNEHHRVIIASPVFDWLAKQDIEVLDDLFSRPAVSAIGHISVDQSDNHAFSSVELERLNYKQVLVVRDAYGYKVARYLDVVNGDLNILVGHFPDLYLGVNQLTSYLIVEALNERSLDSLSAEALEESLSELAQKFGVRIELAQGEEGVLRTGLLGAANENGYYFYPGSQDASAVGYYKLKNGDIYRFDFPENYSAISWPLILTLLLIAMAGVGLAVYLLIVSIDRRLKSLETVATRIARGELDARMGAGHRDAIGRLGDSFNSMAEHIQRLVAVQREMIHAVSHELRTPVARIRFGVQMIEDCTSEAARHKQLTGIDSDIQELDELIDEILTYARLEQGGPILTFQDVDVREIVEQVVSEQSGVKPDMIIEAAFEEGSENWGQSDVEYRYIHRAIQNLVGNATRYASSTVKVHCSFDEDTCRVDVEDDGAGIPDSDWEKVFTPFARLDDSRTRSSGGYGLGLSIVRRILYWHGGQAFLGRSEMGGAKFSLVWPRRQLKD</sequence>
<dbReference type="CDD" id="cd06225">
    <property type="entry name" value="HAMP"/>
    <property type="match status" value="1"/>
</dbReference>
<evidence type="ECO:0000256" key="8">
    <source>
        <dbReference type="ARBA" id="ARBA00022777"/>
    </source>
</evidence>
<dbReference type="Gene3D" id="6.10.340.10">
    <property type="match status" value="1"/>
</dbReference>
<keyword evidence="4" id="KW-1003">Cell membrane</keyword>
<dbReference type="Gene3D" id="1.10.287.130">
    <property type="match status" value="1"/>
</dbReference>
<dbReference type="PANTHER" id="PTHR44936:SF10">
    <property type="entry name" value="SENSOR PROTEIN RSTB"/>
    <property type="match status" value="1"/>
</dbReference>
<keyword evidence="5" id="KW-0597">Phosphoprotein</keyword>
<feature type="domain" description="Histidine kinase" evidence="11">
    <location>
        <begin position="314"/>
        <end position="529"/>
    </location>
</feature>
<evidence type="ECO:0000256" key="4">
    <source>
        <dbReference type="ARBA" id="ARBA00022475"/>
    </source>
</evidence>
<dbReference type="EC" id="2.7.13.3" evidence="3"/>
<reference evidence="13" key="1">
    <citation type="submission" date="2022-06" db="EMBL/GenBank/DDBJ databases">
        <title>Alkalimarinus sp. nov., isolated from gut of a Alitta virens.</title>
        <authorList>
            <person name="Yang A.I."/>
            <person name="Shin N.-R."/>
        </authorList>
    </citation>
    <scope>NUCLEOTIDE SEQUENCE</scope>
    <source>
        <strain evidence="13">A2M4</strain>
    </source>
</reference>